<evidence type="ECO:0000256" key="2">
    <source>
        <dbReference type="SAM" id="SignalP"/>
    </source>
</evidence>
<evidence type="ECO:0008006" key="4">
    <source>
        <dbReference type="Google" id="ProtNLM"/>
    </source>
</evidence>
<accession>A0A1Y5Q6X4</accession>
<feature type="region of interest" description="Disordered" evidence="1">
    <location>
        <begin position="86"/>
        <end position="114"/>
    </location>
</feature>
<keyword evidence="2" id="KW-0732">Signal</keyword>
<sequence length="114" mass="11865">MSRILLPLLLCLSLLAGTVGAAWASTAMAMPVQAGMTHDADHACCVEEGSHAGDSQPAPACGNGQHCDCMQHCNLLPVPVVAQPASLSCSPEPSALRLPRHDVTPDRLHRPPIA</sequence>
<reference evidence="3" key="1">
    <citation type="submission" date="2016-03" db="EMBL/GenBank/DDBJ databases">
        <authorList>
            <person name="Ploux O."/>
        </authorList>
    </citation>
    <scope>NUCLEOTIDE SEQUENCE</scope>
    <source>
        <strain evidence="3">UC10</strain>
    </source>
</reference>
<proteinExistence type="predicted"/>
<protein>
    <recommendedName>
        <fullName evidence="4">CopL family metal-binding regulatory protein</fullName>
    </recommendedName>
</protein>
<dbReference type="NCBIfam" id="NF033807">
    <property type="entry name" value="CopL_fam"/>
    <property type="match status" value="1"/>
</dbReference>
<feature type="compositionally biased region" description="Basic and acidic residues" evidence="1">
    <location>
        <begin position="99"/>
        <end position="114"/>
    </location>
</feature>
<dbReference type="InterPro" id="IPR048034">
    <property type="entry name" value="CopL-like"/>
</dbReference>
<gene>
    <name evidence="3" type="ORF">STPYR_12936</name>
</gene>
<dbReference type="EMBL" id="FLTS01000001">
    <property type="protein sequence ID" value="SBV37993.1"/>
    <property type="molecule type" value="Genomic_DNA"/>
</dbReference>
<dbReference type="AlphaFoldDB" id="A0A1Y5Q6X4"/>
<organism evidence="3">
    <name type="scientific">uncultured Stenotrophomonas sp</name>
    <dbReference type="NCBI Taxonomy" id="165438"/>
    <lineage>
        <taxon>Bacteria</taxon>
        <taxon>Pseudomonadati</taxon>
        <taxon>Pseudomonadota</taxon>
        <taxon>Gammaproteobacteria</taxon>
        <taxon>Lysobacterales</taxon>
        <taxon>Lysobacteraceae</taxon>
        <taxon>Stenotrophomonas</taxon>
        <taxon>environmental samples</taxon>
    </lineage>
</organism>
<evidence type="ECO:0000256" key="1">
    <source>
        <dbReference type="SAM" id="MobiDB-lite"/>
    </source>
</evidence>
<evidence type="ECO:0000313" key="3">
    <source>
        <dbReference type="EMBL" id="SBV37993.1"/>
    </source>
</evidence>
<feature type="signal peptide" evidence="2">
    <location>
        <begin position="1"/>
        <end position="21"/>
    </location>
</feature>
<feature type="chain" id="PRO_5010985833" description="CopL family metal-binding regulatory protein" evidence="2">
    <location>
        <begin position="22"/>
        <end position="114"/>
    </location>
</feature>
<name>A0A1Y5Q6X4_9GAMM</name>